<gene>
    <name evidence="5" type="ORF">CEE37_01890</name>
</gene>
<evidence type="ECO:0008006" key="7">
    <source>
        <dbReference type="Google" id="ProtNLM"/>
    </source>
</evidence>
<dbReference type="InterPro" id="IPR011050">
    <property type="entry name" value="Pectin_lyase_fold/virulence"/>
</dbReference>
<evidence type="ECO:0000313" key="5">
    <source>
        <dbReference type="EMBL" id="TKJ42458.1"/>
    </source>
</evidence>
<dbReference type="InterPro" id="IPR036691">
    <property type="entry name" value="Endo/exonu/phosph_ase_sf"/>
</dbReference>
<dbReference type="EMBL" id="NJBN01000001">
    <property type="protein sequence ID" value="TKJ42458.1"/>
    <property type="molecule type" value="Genomic_DNA"/>
</dbReference>
<feature type="domain" description="Right handed beta helix" evidence="3">
    <location>
        <begin position="112"/>
        <end position="246"/>
    </location>
</feature>
<dbReference type="Pfam" id="PF03372">
    <property type="entry name" value="Exo_endo_phos"/>
    <property type="match status" value="1"/>
</dbReference>
<feature type="domain" description="Endonuclease/exonuclease/phosphatase" evidence="2">
    <location>
        <begin position="739"/>
        <end position="996"/>
    </location>
</feature>
<dbReference type="AlphaFoldDB" id="A0A532V5J7"/>
<name>A0A532V5J7_UNCL8</name>
<feature type="signal peptide" evidence="1">
    <location>
        <begin position="1"/>
        <end position="21"/>
    </location>
</feature>
<feature type="chain" id="PRO_5022096333" description="Secretion system C-terminal sorting domain-containing protein" evidence="1">
    <location>
        <begin position="22"/>
        <end position="1114"/>
    </location>
</feature>
<dbReference type="Gene3D" id="3.60.10.10">
    <property type="entry name" value="Endonuclease/exonuclease/phosphatase"/>
    <property type="match status" value="1"/>
</dbReference>
<dbReference type="SUPFAM" id="SSF56219">
    <property type="entry name" value="DNase I-like"/>
    <property type="match status" value="1"/>
</dbReference>
<sequence>MNRLMLSIYILLFGFISAVRADTTFVASGPVSGAWTSAGNPYFVYEGDIVVPDGRSLTVLPGVEVLFTGNYKLTVEGLLNAEGTEADSITFTRAYSTEESKWRGFRFDAADDGCTLKYCRIEYAKGTGPYPDVRGGGVWIENCSVLIRNCTIAHNYTHNENYNGSGGGIFLNQSDQSIIEYNYITQNQADNGGGICVGQNCYTIIRHNTFDNNQTYSSGGGIYVSANGESVINDNIFVDNHSSGIYGGGAINLWSATWIYGTFSYVYNNLIMNNTASSAGGGIYHRYESSIVYNNTLVGNQANQGGGIYVLTFSDLPPTIYNSIIWGNNAPVGSQIYLDPQSGSVANISYCDVHAGWPGVGNINSDPEFVSGSGGDYYLSQIAAGQPVQSPCVDASDPISTMITGTTRTDGVQDEGIVDMGYHYAIETVVSMNVVLTPLNPPIQIPAIGGTFEFDVLIENLESSPVLCDIWTEAILPSGQPYPLILREDVNIPAGGSIERTLSQNVPESAPAGSYSYHAYVGDHPNMVYAEDSFTFEKLTGLEATRIYMDGDFSDWESVEPLHIDPVGDQLADSLDFGTLWVTNDERYLFLCLEVGAEMMIQVEHDFDLYLDTDNDISTGLSINGIGADLDYNFNDGTGNFLAGGTTYTIYHEDLGLATAPTYSSNIYEIVIDREAYPAGQYELFTSDTISVLFHDSGPGQDYLPDEGTTIQYVFDDSPLPTLPVLSLQKQDPSHIRIMSYNVWTDNLFEPDLEDEYTRILNAIEPDIIAFQEIYNHNASQTVDQVTSMLGGQWYGYKINPDIVLVSRYEIAETFNVNNDGNGAFLLDLQPDYDCQMLVINAHLPAGQSNTGRQHEVDAIMEFIREAREPGGELELEVNTPILITGDMNFVGYYQQLFTMVTGQIYYTGTYGPPFEPDWDGTNLTDLIPRHTDTPFYFTWYNESSYYCPGRLDFMIYSDSVLEAWNNFVLFTPGMSPDSLAANGLQWDDVVNASDHLPVVGDFVPNPGTVLAGNYNSQQPARFALLQNYPNPFNASTTISFQLPVSSLVELDVFDISGSRVGVACPFGGLAPTRQYSPGTHQITFDASGLASGIYLYRLQAGEFSAIGKMVLVK</sequence>
<dbReference type="Gene3D" id="2.160.20.10">
    <property type="entry name" value="Single-stranded right-handed beta-helix, Pectin lyase-like"/>
    <property type="match status" value="1"/>
</dbReference>
<dbReference type="InterPro" id="IPR005135">
    <property type="entry name" value="Endo/exonuclease/phosphatase"/>
</dbReference>
<feature type="domain" description="Secretion system C-terminal sorting" evidence="4">
    <location>
        <begin position="1029"/>
        <end position="1111"/>
    </location>
</feature>
<dbReference type="GO" id="GO:0003824">
    <property type="term" value="F:catalytic activity"/>
    <property type="evidence" value="ECO:0007669"/>
    <property type="project" value="InterPro"/>
</dbReference>
<dbReference type="SMART" id="SM00710">
    <property type="entry name" value="PbH1"/>
    <property type="match status" value="7"/>
</dbReference>
<evidence type="ECO:0000259" key="2">
    <source>
        <dbReference type="Pfam" id="PF03372"/>
    </source>
</evidence>
<dbReference type="NCBIfam" id="TIGR04183">
    <property type="entry name" value="Por_Secre_tail"/>
    <property type="match status" value="1"/>
</dbReference>
<organism evidence="5 6">
    <name type="scientific">candidate division LCP-89 bacterium B3_LCP</name>
    <dbReference type="NCBI Taxonomy" id="2012998"/>
    <lineage>
        <taxon>Bacteria</taxon>
        <taxon>Pseudomonadati</taxon>
        <taxon>Bacteria division LCP-89</taxon>
    </lineage>
</organism>
<dbReference type="Gene3D" id="2.60.40.3880">
    <property type="match status" value="1"/>
</dbReference>
<dbReference type="InterPro" id="IPR006626">
    <property type="entry name" value="PbH1"/>
</dbReference>
<dbReference type="PANTHER" id="PTHR11319">
    <property type="entry name" value="G PROTEIN-COUPLED RECEPTOR-RELATED"/>
    <property type="match status" value="1"/>
</dbReference>
<dbReference type="Pfam" id="PF18962">
    <property type="entry name" value="Por_Secre_tail"/>
    <property type="match status" value="1"/>
</dbReference>
<dbReference type="Proteomes" id="UP000319619">
    <property type="component" value="Unassembled WGS sequence"/>
</dbReference>
<dbReference type="InterPro" id="IPR039448">
    <property type="entry name" value="Beta_helix"/>
</dbReference>
<evidence type="ECO:0000313" key="6">
    <source>
        <dbReference type="Proteomes" id="UP000319619"/>
    </source>
</evidence>
<evidence type="ECO:0000256" key="1">
    <source>
        <dbReference type="SAM" id="SignalP"/>
    </source>
</evidence>
<evidence type="ECO:0000259" key="4">
    <source>
        <dbReference type="Pfam" id="PF18962"/>
    </source>
</evidence>
<evidence type="ECO:0000259" key="3">
    <source>
        <dbReference type="Pfam" id="PF13229"/>
    </source>
</evidence>
<keyword evidence="1" id="KW-0732">Signal</keyword>
<accession>A0A532V5J7</accession>
<dbReference type="Pfam" id="PF13229">
    <property type="entry name" value="Beta_helix"/>
    <property type="match status" value="1"/>
</dbReference>
<dbReference type="SUPFAM" id="SSF51126">
    <property type="entry name" value="Pectin lyase-like"/>
    <property type="match status" value="1"/>
</dbReference>
<reference evidence="5 6" key="1">
    <citation type="submission" date="2017-06" db="EMBL/GenBank/DDBJ databases">
        <title>Novel microbial phyla capable of carbon fixation and sulfur reduction in deep-sea sediments.</title>
        <authorList>
            <person name="Huang J."/>
            <person name="Baker B."/>
            <person name="Wang Y."/>
        </authorList>
    </citation>
    <scope>NUCLEOTIDE SEQUENCE [LARGE SCALE GENOMIC DNA]</scope>
    <source>
        <strain evidence="5">B3_LCP</strain>
    </source>
</reference>
<dbReference type="InterPro" id="IPR026444">
    <property type="entry name" value="Secre_tail"/>
</dbReference>
<protein>
    <recommendedName>
        <fullName evidence="7">Secretion system C-terminal sorting domain-containing protein</fullName>
    </recommendedName>
</protein>
<comment type="caution">
    <text evidence="5">The sequence shown here is derived from an EMBL/GenBank/DDBJ whole genome shotgun (WGS) entry which is preliminary data.</text>
</comment>
<dbReference type="PANTHER" id="PTHR11319:SF35">
    <property type="entry name" value="OUTER MEMBRANE PROTEIN PMPC-RELATED"/>
    <property type="match status" value="1"/>
</dbReference>
<proteinExistence type="predicted"/>
<dbReference type="InterPro" id="IPR012334">
    <property type="entry name" value="Pectin_lyas_fold"/>
</dbReference>